<dbReference type="Proteomes" id="UP000053477">
    <property type="component" value="Unassembled WGS sequence"/>
</dbReference>
<accession>A0A0H2ST77</accession>
<sequence length="324" mass="37616">MSFRRETWQARMYELSVKSLYRFLSKETEYNKFSRDRCTEGIDLVFSSIKGLVNLKALVFDVDFRIMRPSHLFLDFCAILPELHNLQYLQVIVWRNNFGDNDQTAPILLDRSPPPSLKKLALHLVSPYTPVQCLKWLLRPSGGYHPEELTFDRPDWHHDYEMELSNQLLSSESFESAQRVRFLLDAASQDSARPNKAFITPIVNLLSSVRDLELYRKRSERSGELPRLTTRSPIESLTVCIGRYELYAAHLVDVEFSLWIERQALPSLRQFRVRGVRPEIPEEPCEAGFPLIARACIDASIPFVIDFEGERIEDLHGPIYVPEI</sequence>
<proteinExistence type="predicted"/>
<name>A0A0H2ST77_9AGAM</name>
<evidence type="ECO:0008006" key="3">
    <source>
        <dbReference type="Google" id="ProtNLM"/>
    </source>
</evidence>
<protein>
    <recommendedName>
        <fullName evidence="3">F-box domain-containing protein</fullName>
    </recommendedName>
</protein>
<dbReference type="EMBL" id="KQ085882">
    <property type="protein sequence ID" value="KLO20346.1"/>
    <property type="molecule type" value="Genomic_DNA"/>
</dbReference>
<dbReference type="AlphaFoldDB" id="A0A0H2ST77"/>
<dbReference type="InParanoid" id="A0A0H2ST77"/>
<evidence type="ECO:0000313" key="1">
    <source>
        <dbReference type="EMBL" id="KLO20346.1"/>
    </source>
</evidence>
<organism evidence="1 2">
    <name type="scientific">Schizopora paradoxa</name>
    <dbReference type="NCBI Taxonomy" id="27342"/>
    <lineage>
        <taxon>Eukaryota</taxon>
        <taxon>Fungi</taxon>
        <taxon>Dikarya</taxon>
        <taxon>Basidiomycota</taxon>
        <taxon>Agaricomycotina</taxon>
        <taxon>Agaricomycetes</taxon>
        <taxon>Hymenochaetales</taxon>
        <taxon>Schizoporaceae</taxon>
        <taxon>Schizopora</taxon>
    </lineage>
</organism>
<reference evidence="1 2" key="1">
    <citation type="submission" date="2015-04" db="EMBL/GenBank/DDBJ databases">
        <title>Complete genome sequence of Schizopora paradoxa KUC8140, a cosmopolitan wood degrader in East Asia.</title>
        <authorList>
            <consortium name="DOE Joint Genome Institute"/>
            <person name="Min B."/>
            <person name="Park H."/>
            <person name="Jang Y."/>
            <person name="Kim J.-J."/>
            <person name="Kim K.H."/>
            <person name="Pangilinan J."/>
            <person name="Lipzen A."/>
            <person name="Riley R."/>
            <person name="Grigoriev I.V."/>
            <person name="Spatafora J.W."/>
            <person name="Choi I.-G."/>
        </authorList>
    </citation>
    <scope>NUCLEOTIDE SEQUENCE [LARGE SCALE GENOMIC DNA]</scope>
    <source>
        <strain evidence="1 2">KUC8140</strain>
    </source>
</reference>
<gene>
    <name evidence="1" type="ORF">SCHPADRAFT_1616</name>
</gene>
<evidence type="ECO:0000313" key="2">
    <source>
        <dbReference type="Proteomes" id="UP000053477"/>
    </source>
</evidence>
<keyword evidence="2" id="KW-1185">Reference proteome</keyword>